<accession>A0A978V1M3</accession>
<evidence type="ECO:0000313" key="5">
    <source>
        <dbReference type="Proteomes" id="UP000813462"/>
    </source>
</evidence>
<dbReference type="Pfam" id="PF01535">
    <property type="entry name" value="PPR"/>
    <property type="match status" value="1"/>
</dbReference>
<dbReference type="Gene3D" id="1.25.40.10">
    <property type="entry name" value="Tetratricopeptide repeat domain"/>
    <property type="match status" value="2"/>
</dbReference>
<comment type="caution">
    <text evidence="4">The sequence shown here is derived from an EMBL/GenBank/DDBJ whole genome shotgun (WGS) entry which is preliminary data.</text>
</comment>
<organism evidence="4 5">
    <name type="scientific">Ziziphus jujuba var. spinosa</name>
    <dbReference type="NCBI Taxonomy" id="714518"/>
    <lineage>
        <taxon>Eukaryota</taxon>
        <taxon>Viridiplantae</taxon>
        <taxon>Streptophyta</taxon>
        <taxon>Embryophyta</taxon>
        <taxon>Tracheophyta</taxon>
        <taxon>Spermatophyta</taxon>
        <taxon>Magnoliopsida</taxon>
        <taxon>eudicotyledons</taxon>
        <taxon>Gunneridae</taxon>
        <taxon>Pentapetalae</taxon>
        <taxon>rosids</taxon>
        <taxon>fabids</taxon>
        <taxon>Rosales</taxon>
        <taxon>Rhamnaceae</taxon>
        <taxon>Paliureae</taxon>
        <taxon>Ziziphus</taxon>
    </lineage>
</organism>
<dbReference type="PROSITE" id="PS51375">
    <property type="entry name" value="PPR"/>
    <property type="match status" value="2"/>
</dbReference>
<gene>
    <name evidence="4" type="ORF">FEM48_Zijuj07G0013800</name>
</gene>
<dbReference type="InterPro" id="IPR011990">
    <property type="entry name" value="TPR-like_helical_dom_sf"/>
</dbReference>
<evidence type="ECO:0000256" key="2">
    <source>
        <dbReference type="ARBA" id="ARBA00022737"/>
    </source>
</evidence>
<dbReference type="InterPro" id="IPR002885">
    <property type="entry name" value="PPR_rpt"/>
</dbReference>
<evidence type="ECO:0000256" key="1">
    <source>
        <dbReference type="ARBA" id="ARBA00007626"/>
    </source>
</evidence>
<sequence length="164" mass="19066">MDEDGIEPNDVTYVIMIEAYYKENKSGEALKLLDDTLEKKYIPTSALCCKVIDILCEQGKVEDSCKPWRRLLKKNSTPDNVITSTFIRWLCRLWDNMVKNGCAPNAFTYNMLIKWFCNIGEAQEGIRILKEMLDKGCFPNKSTYAILINGLYAWERKEKSHNFF</sequence>
<feature type="repeat" description="PPR" evidence="3">
    <location>
        <begin position="105"/>
        <end position="139"/>
    </location>
</feature>
<protein>
    <submittedName>
        <fullName evidence="4">Uncharacterized protein</fullName>
    </submittedName>
</protein>
<dbReference type="Proteomes" id="UP000813462">
    <property type="component" value="Unassembled WGS sequence"/>
</dbReference>
<name>A0A978V1M3_ZIZJJ</name>
<dbReference type="AlphaFoldDB" id="A0A978V1M3"/>
<dbReference type="NCBIfam" id="TIGR00756">
    <property type="entry name" value="PPR"/>
    <property type="match status" value="2"/>
</dbReference>
<evidence type="ECO:0000313" key="4">
    <source>
        <dbReference type="EMBL" id="KAH7521256.1"/>
    </source>
</evidence>
<keyword evidence="2" id="KW-0677">Repeat</keyword>
<dbReference type="EMBL" id="JAEACU010000007">
    <property type="protein sequence ID" value="KAH7521256.1"/>
    <property type="molecule type" value="Genomic_DNA"/>
</dbReference>
<proteinExistence type="inferred from homology"/>
<dbReference type="PANTHER" id="PTHR47936:SF1">
    <property type="entry name" value="PENTATRICOPEPTIDE REPEAT-CONTAINING PROTEIN GUN1, CHLOROPLASTIC"/>
    <property type="match status" value="1"/>
</dbReference>
<dbReference type="PANTHER" id="PTHR47936">
    <property type="entry name" value="PPR_LONG DOMAIN-CONTAINING PROTEIN"/>
    <property type="match status" value="1"/>
</dbReference>
<dbReference type="Pfam" id="PF13041">
    <property type="entry name" value="PPR_2"/>
    <property type="match status" value="1"/>
</dbReference>
<feature type="repeat" description="PPR" evidence="3">
    <location>
        <begin position="9"/>
        <end position="43"/>
    </location>
</feature>
<reference evidence="4" key="1">
    <citation type="journal article" date="2021" name="Front. Plant Sci.">
        <title>Chromosome-Scale Genome Assembly for Chinese Sour Jujube and Insights Into Its Genome Evolution and Domestication Signature.</title>
        <authorList>
            <person name="Shen L.-Y."/>
            <person name="Luo H."/>
            <person name="Wang X.-L."/>
            <person name="Wang X.-M."/>
            <person name="Qiu X.-J."/>
            <person name="Liu H."/>
            <person name="Zhou S.-S."/>
            <person name="Jia K.-H."/>
            <person name="Nie S."/>
            <person name="Bao Y.-T."/>
            <person name="Zhang R.-G."/>
            <person name="Yun Q.-Z."/>
            <person name="Chai Y.-H."/>
            <person name="Lu J.-Y."/>
            <person name="Li Y."/>
            <person name="Zhao S.-W."/>
            <person name="Mao J.-F."/>
            <person name="Jia S.-G."/>
            <person name="Mao Y.-M."/>
        </authorList>
    </citation>
    <scope>NUCLEOTIDE SEQUENCE</scope>
    <source>
        <strain evidence="4">AT0</strain>
        <tissue evidence="4">Leaf</tissue>
    </source>
</reference>
<evidence type="ECO:0000256" key="3">
    <source>
        <dbReference type="PROSITE-ProRule" id="PRU00708"/>
    </source>
</evidence>
<comment type="similarity">
    <text evidence="1">Belongs to the PPR family. P subfamily.</text>
</comment>